<dbReference type="SUPFAM" id="SSF53756">
    <property type="entry name" value="UDP-Glycosyltransferase/glycogen phosphorylase"/>
    <property type="match status" value="1"/>
</dbReference>
<accession>A0A1E5UEV8</accession>
<gene>
    <name evidence="3" type="ORF">BHF72_2102</name>
</gene>
<evidence type="ECO:0000313" key="4">
    <source>
        <dbReference type="Proteomes" id="UP000095601"/>
    </source>
</evidence>
<proteinExistence type="predicted"/>
<evidence type="ECO:0000256" key="1">
    <source>
        <dbReference type="ARBA" id="ARBA00022679"/>
    </source>
</evidence>
<dbReference type="Pfam" id="PF00534">
    <property type="entry name" value="Glycos_transf_1"/>
    <property type="match status" value="1"/>
</dbReference>
<name>A0A1E5UEV8_9FLAO</name>
<dbReference type="AlphaFoldDB" id="A0A1E5UEV8"/>
<dbReference type="EMBL" id="MKGI01000041">
    <property type="protein sequence ID" value="OEL11461.1"/>
    <property type="molecule type" value="Genomic_DNA"/>
</dbReference>
<keyword evidence="1 3" id="KW-0808">Transferase</keyword>
<protein>
    <submittedName>
        <fullName evidence="3">Glycosyl transferases group 1 family protein</fullName>
    </submittedName>
</protein>
<sequence>MKVNFFNRKLTKSLSIEKLFSFIIPEIDKLGYDTKIINNPYDLNILGVIKSILFFRSKKTTINHITGDIHWLAIFLNPKSTVLTIHDLVGLTQLSGLKRWVFYWFWVYLPIKRLKYITTISQKTKKEIVELLPWAEHKITVIENCLTFPVKKVEKIPNAITQILIVGTRVNKNIETTFSAIKDLPVELTIVGELSKKHLQYLKEHNIRFKNKINISEEELQQIYFESDILCFPSLYEGFGLPILEAQASEVAVITSNISPTKEVAGKGAILVNPLDKNEIKKSIELLMNDAEFKKTLINSGLENIKNYSPQMIAKKYSELYKKMMQ</sequence>
<evidence type="ECO:0000313" key="3">
    <source>
        <dbReference type="EMBL" id="OEL11461.1"/>
    </source>
</evidence>
<dbReference type="Gene3D" id="3.40.50.2000">
    <property type="entry name" value="Glycogen Phosphorylase B"/>
    <property type="match status" value="2"/>
</dbReference>
<organism evidence="3 4">
    <name type="scientific">Cloacibacterium normanense</name>
    <dbReference type="NCBI Taxonomy" id="237258"/>
    <lineage>
        <taxon>Bacteria</taxon>
        <taxon>Pseudomonadati</taxon>
        <taxon>Bacteroidota</taxon>
        <taxon>Flavobacteriia</taxon>
        <taxon>Flavobacteriales</taxon>
        <taxon>Weeksellaceae</taxon>
    </lineage>
</organism>
<dbReference type="OrthoDB" id="9801609at2"/>
<comment type="caution">
    <text evidence="3">The sequence shown here is derived from an EMBL/GenBank/DDBJ whole genome shotgun (WGS) entry which is preliminary data.</text>
</comment>
<dbReference type="Proteomes" id="UP000095601">
    <property type="component" value="Unassembled WGS sequence"/>
</dbReference>
<dbReference type="CDD" id="cd03809">
    <property type="entry name" value="GT4_MtfB-like"/>
    <property type="match status" value="1"/>
</dbReference>
<dbReference type="PANTHER" id="PTHR46401:SF2">
    <property type="entry name" value="GLYCOSYLTRANSFERASE WBBK-RELATED"/>
    <property type="match status" value="1"/>
</dbReference>
<reference evidence="3 4" key="1">
    <citation type="submission" date="2016-09" db="EMBL/GenBank/DDBJ databases">
        <authorList>
            <person name="Capua I."/>
            <person name="De Benedictis P."/>
            <person name="Joannis T."/>
            <person name="Lombin L.H."/>
            <person name="Cattoli G."/>
        </authorList>
    </citation>
    <scope>NUCLEOTIDE SEQUENCE [LARGE SCALE GENOMIC DNA]</scope>
    <source>
        <strain evidence="3 4">NRS-1</strain>
    </source>
</reference>
<dbReference type="PANTHER" id="PTHR46401">
    <property type="entry name" value="GLYCOSYLTRANSFERASE WBBK-RELATED"/>
    <property type="match status" value="1"/>
</dbReference>
<evidence type="ECO:0000259" key="2">
    <source>
        <dbReference type="Pfam" id="PF00534"/>
    </source>
</evidence>
<dbReference type="GO" id="GO:0016757">
    <property type="term" value="F:glycosyltransferase activity"/>
    <property type="evidence" value="ECO:0007669"/>
    <property type="project" value="InterPro"/>
</dbReference>
<dbReference type="RefSeq" id="WP_069798166.1">
    <property type="nucleotide sequence ID" value="NZ_CP034157.1"/>
</dbReference>
<dbReference type="STRING" id="237258.SAMN04489756_1107"/>
<dbReference type="KEGG" id="cnr:EB819_08365"/>
<feature type="domain" description="Glycosyl transferase family 1" evidence="2">
    <location>
        <begin position="155"/>
        <end position="301"/>
    </location>
</feature>
<keyword evidence="4" id="KW-1185">Reference proteome</keyword>
<dbReference type="InterPro" id="IPR001296">
    <property type="entry name" value="Glyco_trans_1"/>
</dbReference>